<feature type="transmembrane region" description="Helical" evidence="1">
    <location>
        <begin position="168"/>
        <end position="198"/>
    </location>
</feature>
<proteinExistence type="predicted"/>
<gene>
    <name evidence="2" type="ORF">BJ554DRAFT_5047</name>
</gene>
<keyword evidence="1" id="KW-1133">Transmembrane helix</keyword>
<sequence>MRFVHLGVQPDVVTRVRWTSGAFCLLNCMPTDSATNAIISTRSQGPHTLAGLPTNVTGFCIRAYVTARGFAQVIADAEYPLSGVILFTSLLVFLVVVVLSGYMMKLLFYFFPSWFTHSTLDMADKLHGEGLGAFPADDVVDEDLDEYWELVQLLHSASSSLSSFSVDALHMALGFVLVGMLGFLQIMLAIFAHGGGIFWNGAGGRDREGLGIGILVAVIVVGGLRALWDIYKLVRWFARSGLERLEEVILEVHN</sequence>
<accession>A0A8H7ZLJ2</accession>
<dbReference type="Proteomes" id="UP000673691">
    <property type="component" value="Unassembled WGS sequence"/>
</dbReference>
<comment type="caution">
    <text evidence="2">The sequence shown here is derived from an EMBL/GenBank/DDBJ whole genome shotgun (WGS) entry which is preliminary data.</text>
</comment>
<keyword evidence="1" id="KW-0812">Transmembrane</keyword>
<keyword evidence="3" id="KW-1185">Reference proteome</keyword>
<name>A0A8H7ZLJ2_9FUNG</name>
<feature type="transmembrane region" description="Helical" evidence="1">
    <location>
        <begin position="84"/>
        <end position="111"/>
    </location>
</feature>
<protein>
    <submittedName>
        <fullName evidence="2">Uncharacterized protein</fullName>
    </submittedName>
</protein>
<reference evidence="2 3" key="1">
    <citation type="journal article" name="Sci. Rep.">
        <title>Genome-scale phylogenetic analyses confirm Olpidium as the closest living zoosporic fungus to the non-flagellated, terrestrial fungi.</title>
        <authorList>
            <person name="Chang Y."/>
            <person name="Rochon D."/>
            <person name="Sekimoto S."/>
            <person name="Wang Y."/>
            <person name="Chovatia M."/>
            <person name="Sandor L."/>
            <person name="Salamov A."/>
            <person name="Grigoriev I.V."/>
            <person name="Stajich J.E."/>
            <person name="Spatafora J.W."/>
        </authorList>
    </citation>
    <scope>NUCLEOTIDE SEQUENCE [LARGE SCALE GENOMIC DNA]</scope>
    <source>
        <strain evidence="2">S191</strain>
    </source>
</reference>
<keyword evidence="1" id="KW-0472">Membrane</keyword>
<evidence type="ECO:0000313" key="2">
    <source>
        <dbReference type="EMBL" id="KAG5455515.1"/>
    </source>
</evidence>
<evidence type="ECO:0000313" key="3">
    <source>
        <dbReference type="Proteomes" id="UP000673691"/>
    </source>
</evidence>
<feature type="transmembrane region" description="Helical" evidence="1">
    <location>
        <begin position="210"/>
        <end position="228"/>
    </location>
</feature>
<organism evidence="2 3">
    <name type="scientific">Olpidium bornovanus</name>
    <dbReference type="NCBI Taxonomy" id="278681"/>
    <lineage>
        <taxon>Eukaryota</taxon>
        <taxon>Fungi</taxon>
        <taxon>Fungi incertae sedis</taxon>
        <taxon>Olpidiomycota</taxon>
        <taxon>Olpidiomycotina</taxon>
        <taxon>Olpidiomycetes</taxon>
        <taxon>Olpidiales</taxon>
        <taxon>Olpidiaceae</taxon>
        <taxon>Olpidium</taxon>
    </lineage>
</organism>
<dbReference type="AlphaFoldDB" id="A0A8H7ZLJ2"/>
<dbReference type="EMBL" id="JAEFCI010013247">
    <property type="protein sequence ID" value="KAG5455515.1"/>
    <property type="molecule type" value="Genomic_DNA"/>
</dbReference>
<evidence type="ECO:0000256" key="1">
    <source>
        <dbReference type="SAM" id="Phobius"/>
    </source>
</evidence>